<dbReference type="InterPro" id="IPR023753">
    <property type="entry name" value="FAD/NAD-binding_dom"/>
</dbReference>
<keyword evidence="3" id="KW-0285">Flavoprotein</keyword>
<sequence>MQRDLGQGRLRTNGDHANGAHTEANGHGNGSRDLPLELDALVVGAGFAGCYLLHRLRQEGFSVKIVEAGTGLGGIWHWNSYPGARVDSQYPIYQYSLPEVYRGWTWSQEYPDHVELRRYFDHVDEILDIKKDVIFQTKVVGAKFDETADRWLIECDTGRQISCRFFLCCTGFAAKRHFPDWPGLEEFQGTICHSSFWPSEGMDVKGKRVAVVGTGATGIQIAQTTARDAAQLTVFQRTPNLCCPMRQASIDPEKAKKDIERLPEIFADRNKTYAGFLYEAQKDIKTFDHTREEQEAFLQKLWDMGGFRLLANNYGDMLMDPKANRVVYDFWARKIRERITDAEKRDTLAPLEPPHPFGGKRLSLEQDFYEQMNKPHVSIINIRQNPIDHVVREGIVTADGKLHQFDVIAIATGFDSFTGGLKDINPIGVGGAPLREKWKDGTYTAYGLTVSGFPNFFFLYGPQAPTAYANGPSITEPQGDWCVDVMRRMREAKKTRIDATREAELEWKKTINHLHSFTLRNEVDSWYMGANIPGKPREPLNYAGGIPKYLETINGAVENGFEGFVLS</sequence>
<evidence type="ECO:0000256" key="1">
    <source>
        <dbReference type="ARBA" id="ARBA00001974"/>
    </source>
</evidence>
<evidence type="ECO:0000256" key="2">
    <source>
        <dbReference type="ARBA" id="ARBA00010139"/>
    </source>
</evidence>
<name>A0A0N0NS79_9EURO</name>
<evidence type="ECO:0000256" key="7">
    <source>
        <dbReference type="ARBA" id="ARBA00023033"/>
    </source>
</evidence>
<evidence type="ECO:0000256" key="8">
    <source>
        <dbReference type="SAM" id="MobiDB-lite"/>
    </source>
</evidence>
<evidence type="ECO:0000256" key="3">
    <source>
        <dbReference type="ARBA" id="ARBA00022630"/>
    </source>
</evidence>
<comment type="similarity">
    <text evidence="2">Belongs to the FAD-binding monooxygenase family.</text>
</comment>
<dbReference type="VEuPathDB" id="FungiDB:AB675_580"/>
<keyword evidence="6" id="KW-0560">Oxidoreductase</keyword>
<dbReference type="Gene3D" id="3.50.50.60">
    <property type="entry name" value="FAD/NAD(P)-binding domain"/>
    <property type="match status" value="3"/>
</dbReference>
<dbReference type="GO" id="GO:0004497">
    <property type="term" value="F:monooxygenase activity"/>
    <property type="evidence" value="ECO:0007669"/>
    <property type="project" value="UniProtKB-KW"/>
</dbReference>
<feature type="region of interest" description="Disordered" evidence="8">
    <location>
        <begin position="1"/>
        <end position="30"/>
    </location>
</feature>
<dbReference type="InterPro" id="IPR036188">
    <property type="entry name" value="FAD/NAD-bd_sf"/>
</dbReference>
<comment type="caution">
    <text evidence="10">The sequence shown here is derived from an EMBL/GenBank/DDBJ whole genome shotgun (WGS) entry which is preliminary data.</text>
</comment>
<dbReference type="PANTHER" id="PTHR43098:SF3">
    <property type="entry name" value="L-ORNITHINE N(5)-MONOOXYGENASE-RELATED"/>
    <property type="match status" value="1"/>
</dbReference>
<evidence type="ECO:0000259" key="9">
    <source>
        <dbReference type="Pfam" id="PF07992"/>
    </source>
</evidence>
<proteinExistence type="inferred from homology"/>
<feature type="domain" description="FAD/NAD(P)-binding" evidence="9">
    <location>
        <begin position="39"/>
        <end position="249"/>
    </location>
</feature>
<dbReference type="OrthoDB" id="66881at2759"/>
<dbReference type="PRINTS" id="PR00411">
    <property type="entry name" value="PNDRDTASEI"/>
</dbReference>
<keyword evidence="7 10" id="KW-0503">Monooxygenase</keyword>
<reference evidence="10 11" key="1">
    <citation type="submission" date="2015-06" db="EMBL/GenBank/DDBJ databases">
        <title>Draft genome of the ant-associated black yeast Phialophora attae CBS 131958.</title>
        <authorList>
            <person name="Moreno L.F."/>
            <person name="Stielow B.J."/>
            <person name="de Hoog S."/>
            <person name="Vicente V.A."/>
            <person name="Weiss V.A."/>
            <person name="de Vries M."/>
            <person name="Cruz L.M."/>
            <person name="Souza E.M."/>
        </authorList>
    </citation>
    <scope>NUCLEOTIDE SEQUENCE [LARGE SCALE GENOMIC DNA]</scope>
    <source>
        <strain evidence="10 11">CBS 131958</strain>
    </source>
</reference>
<gene>
    <name evidence="10" type="ORF">AB675_580</name>
</gene>
<organism evidence="10 11">
    <name type="scientific">Cyphellophora attinorum</name>
    <dbReference type="NCBI Taxonomy" id="1664694"/>
    <lineage>
        <taxon>Eukaryota</taxon>
        <taxon>Fungi</taxon>
        <taxon>Dikarya</taxon>
        <taxon>Ascomycota</taxon>
        <taxon>Pezizomycotina</taxon>
        <taxon>Eurotiomycetes</taxon>
        <taxon>Chaetothyriomycetidae</taxon>
        <taxon>Chaetothyriales</taxon>
        <taxon>Cyphellophoraceae</taxon>
        <taxon>Cyphellophora</taxon>
    </lineage>
</organism>
<accession>A0A0N0NS79</accession>
<dbReference type="AlphaFoldDB" id="A0A0N0NS79"/>
<dbReference type="RefSeq" id="XP_018005652.1">
    <property type="nucleotide sequence ID" value="XM_018146048.1"/>
</dbReference>
<keyword evidence="4" id="KW-0274">FAD</keyword>
<dbReference type="Pfam" id="PF07992">
    <property type="entry name" value="Pyr_redox_2"/>
    <property type="match status" value="1"/>
</dbReference>
<keyword evidence="5" id="KW-0521">NADP</keyword>
<dbReference type="InterPro" id="IPR050775">
    <property type="entry name" value="FAD-binding_Monooxygenases"/>
</dbReference>
<dbReference type="Proteomes" id="UP000038010">
    <property type="component" value="Unassembled WGS sequence"/>
</dbReference>
<dbReference type="EMBL" id="LFJN01000001">
    <property type="protein sequence ID" value="KPI45689.1"/>
    <property type="molecule type" value="Genomic_DNA"/>
</dbReference>
<evidence type="ECO:0000256" key="4">
    <source>
        <dbReference type="ARBA" id="ARBA00022827"/>
    </source>
</evidence>
<evidence type="ECO:0000313" key="11">
    <source>
        <dbReference type="Proteomes" id="UP000038010"/>
    </source>
</evidence>
<dbReference type="PANTHER" id="PTHR43098">
    <property type="entry name" value="L-ORNITHINE N(5)-MONOOXYGENASE-RELATED"/>
    <property type="match status" value="1"/>
</dbReference>
<evidence type="ECO:0000313" key="10">
    <source>
        <dbReference type="EMBL" id="KPI45689.1"/>
    </source>
</evidence>
<dbReference type="GeneID" id="28737917"/>
<evidence type="ECO:0000256" key="6">
    <source>
        <dbReference type="ARBA" id="ARBA00023002"/>
    </source>
</evidence>
<protein>
    <submittedName>
        <fullName evidence="10">Baeyer-Villiger monooxygenase</fullName>
    </submittedName>
</protein>
<keyword evidence="11" id="KW-1185">Reference proteome</keyword>
<evidence type="ECO:0000256" key="5">
    <source>
        <dbReference type="ARBA" id="ARBA00022857"/>
    </source>
</evidence>
<dbReference type="SUPFAM" id="SSF51905">
    <property type="entry name" value="FAD/NAD(P)-binding domain"/>
    <property type="match status" value="2"/>
</dbReference>
<comment type="cofactor">
    <cofactor evidence="1">
        <name>FAD</name>
        <dbReference type="ChEBI" id="CHEBI:57692"/>
    </cofactor>
</comment>